<dbReference type="PANTHER" id="PTHR43798">
    <property type="entry name" value="MONOACYLGLYCEROL LIPASE"/>
    <property type="match status" value="1"/>
</dbReference>
<dbReference type="OrthoDB" id="252464at2"/>
<evidence type="ECO:0000313" key="3">
    <source>
        <dbReference type="Proteomes" id="UP000199334"/>
    </source>
</evidence>
<dbReference type="SUPFAM" id="SSF53474">
    <property type="entry name" value="alpha/beta-Hydrolases"/>
    <property type="match status" value="1"/>
</dbReference>
<reference evidence="2 3" key="1">
    <citation type="submission" date="2016-10" db="EMBL/GenBank/DDBJ databases">
        <authorList>
            <person name="de Groot N.N."/>
        </authorList>
    </citation>
    <scope>NUCLEOTIDE SEQUENCE [LARGE SCALE GENOMIC DNA]</scope>
    <source>
        <strain evidence="2 3">CGMCC 1.3442</strain>
    </source>
</reference>
<dbReference type="InterPro" id="IPR029058">
    <property type="entry name" value="AB_hydrolase_fold"/>
</dbReference>
<dbReference type="InterPro" id="IPR050266">
    <property type="entry name" value="AB_hydrolase_sf"/>
</dbReference>
<dbReference type="EMBL" id="FNIG01000014">
    <property type="protein sequence ID" value="SDO00905.1"/>
    <property type="molecule type" value="Genomic_DNA"/>
</dbReference>
<name>A0A1H0G1Z0_9BACI</name>
<proteinExistence type="predicted"/>
<dbReference type="Pfam" id="PF00561">
    <property type="entry name" value="Abhydrolase_1"/>
    <property type="match status" value="1"/>
</dbReference>
<dbReference type="InterPro" id="IPR000073">
    <property type="entry name" value="AB_hydrolase_1"/>
</dbReference>
<dbReference type="RefSeq" id="WP_093857976.1">
    <property type="nucleotide sequence ID" value="NZ_BJVZ01000020.1"/>
</dbReference>
<dbReference type="PRINTS" id="PR00111">
    <property type="entry name" value="ABHYDROLASE"/>
</dbReference>
<dbReference type="Gene3D" id="3.40.50.1820">
    <property type="entry name" value="alpha/beta hydrolase"/>
    <property type="match status" value="1"/>
</dbReference>
<gene>
    <name evidence="2" type="ORF">SAMN05216498_0442</name>
</gene>
<evidence type="ECO:0000313" key="2">
    <source>
        <dbReference type="EMBL" id="SDO00905.1"/>
    </source>
</evidence>
<organism evidence="2 3">
    <name type="scientific">Tenuibacillus multivorans</name>
    <dbReference type="NCBI Taxonomy" id="237069"/>
    <lineage>
        <taxon>Bacteria</taxon>
        <taxon>Bacillati</taxon>
        <taxon>Bacillota</taxon>
        <taxon>Bacilli</taxon>
        <taxon>Bacillales</taxon>
        <taxon>Bacillaceae</taxon>
        <taxon>Tenuibacillus</taxon>
    </lineage>
</organism>
<protein>
    <submittedName>
        <fullName evidence="2">Pimeloyl-ACP methyl ester carboxylesterase</fullName>
    </submittedName>
</protein>
<dbReference type="GO" id="GO:0016020">
    <property type="term" value="C:membrane"/>
    <property type="evidence" value="ECO:0007669"/>
    <property type="project" value="TreeGrafter"/>
</dbReference>
<dbReference type="STRING" id="237069.SAMN05216498_0442"/>
<dbReference type="Proteomes" id="UP000199334">
    <property type="component" value="Unassembled WGS sequence"/>
</dbReference>
<sequence>MVEVELSQVALPNGENVAYRGREGGEKVVLLIHGNMTSSKHWDLLMDVLDSQYKLYAIDLPGFGESTYHNEIRSIRDLSKTVKQFIEALGLEPYALIGWSMGGAVSLQYCADYDHPCEKLVLLASGSTRGFPFYGTGSDGLPDLSHRLKTLHEVRQDTGKTQAVQGAYDRQDKEFLKMMWNQLIYVHNQPDEVKYDEYLNDMLTQRNLAEIYQALNIFNISHQHNGLSDGTGEVDQIDIPVLVMRGENDLVVTEPMTNELLEDLGERATFKLLESCGHSPLVDDLKQLRHTIEDFLTN</sequence>
<dbReference type="AlphaFoldDB" id="A0A1H0G1Z0"/>
<feature type="domain" description="AB hydrolase-1" evidence="1">
    <location>
        <begin position="28"/>
        <end position="283"/>
    </location>
</feature>
<accession>A0A1H0G1Z0</accession>
<evidence type="ECO:0000259" key="1">
    <source>
        <dbReference type="Pfam" id="PF00561"/>
    </source>
</evidence>
<keyword evidence="3" id="KW-1185">Reference proteome</keyword>
<dbReference type="PANTHER" id="PTHR43798:SF33">
    <property type="entry name" value="HYDROLASE, PUTATIVE (AFU_ORTHOLOGUE AFUA_2G14860)-RELATED"/>
    <property type="match status" value="1"/>
</dbReference>